<proteinExistence type="predicted"/>
<dbReference type="GO" id="GO:0005615">
    <property type="term" value="C:extracellular space"/>
    <property type="evidence" value="ECO:0007669"/>
    <property type="project" value="TreeGrafter"/>
</dbReference>
<dbReference type="AlphaFoldDB" id="A0A8C5H1J3"/>
<organism evidence="4 5">
    <name type="scientific">Gouania willdenowi</name>
    <name type="common">Blunt-snouted clingfish</name>
    <name type="synonym">Lepadogaster willdenowi</name>
    <dbReference type="NCBI Taxonomy" id="441366"/>
    <lineage>
        <taxon>Eukaryota</taxon>
        <taxon>Metazoa</taxon>
        <taxon>Chordata</taxon>
        <taxon>Craniata</taxon>
        <taxon>Vertebrata</taxon>
        <taxon>Euteleostomi</taxon>
        <taxon>Actinopterygii</taxon>
        <taxon>Neopterygii</taxon>
        <taxon>Teleostei</taxon>
        <taxon>Neoteleostei</taxon>
        <taxon>Acanthomorphata</taxon>
        <taxon>Ovalentaria</taxon>
        <taxon>Blenniimorphae</taxon>
        <taxon>Blenniiformes</taxon>
        <taxon>Gobiesocoidei</taxon>
        <taxon>Gobiesocidae</taxon>
        <taxon>Gobiesocinae</taxon>
        <taxon>Gouania</taxon>
    </lineage>
</organism>
<keyword evidence="2" id="KW-0325">Glycoprotein</keyword>
<name>A0A8C5H1J3_GOUWI</name>
<accession>A0A8C5H1J3</accession>
<dbReference type="InterPro" id="IPR001846">
    <property type="entry name" value="VWF_type-D"/>
</dbReference>
<reference evidence="4" key="2">
    <citation type="submission" date="2025-08" db="UniProtKB">
        <authorList>
            <consortium name="Ensembl"/>
        </authorList>
    </citation>
    <scope>IDENTIFICATION</scope>
</reference>
<sequence length="207" mass="22956">AVVWDRRTTVRILLEPKYMGEVCGLCGNYDGNGQNDFTTQRLLVVSSPLDFGNSWKKSSTCPDAENVDDPCEASPNRHQWAKMMCSIITGNTFKDCQKTVDPQPFYENCLKDSCACDGGGDCECFCAAVATYAQACSEAGVCIAWRTPDICPVFCDYYNHRNGCEWHYNPCHTPCFKTCSNPEGVCINPIPKLEGCFPVCPEDKPIL</sequence>
<dbReference type="GO" id="GO:0031012">
    <property type="term" value="C:extracellular matrix"/>
    <property type="evidence" value="ECO:0007669"/>
    <property type="project" value="TreeGrafter"/>
</dbReference>
<dbReference type="PANTHER" id="PTHR11339:SF371">
    <property type="entry name" value="MUCIN-2"/>
    <property type="match status" value="1"/>
</dbReference>
<evidence type="ECO:0000256" key="1">
    <source>
        <dbReference type="ARBA" id="ARBA00023157"/>
    </source>
</evidence>
<evidence type="ECO:0000259" key="3">
    <source>
        <dbReference type="PROSITE" id="PS51233"/>
    </source>
</evidence>
<reference evidence="4" key="3">
    <citation type="submission" date="2025-09" db="UniProtKB">
        <authorList>
            <consortium name="Ensembl"/>
        </authorList>
    </citation>
    <scope>IDENTIFICATION</scope>
</reference>
<dbReference type="InterPro" id="IPR050780">
    <property type="entry name" value="Mucin_vWF_Thrombospondin_sf"/>
</dbReference>
<dbReference type="PANTHER" id="PTHR11339">
    <property type="entry name" value="EXTRACELLULAR MATRIX GLYCOPROTEIN RELATED"/>
    <property type="match status" value="1"/>
</dbReference>
<protein>
    <recommendedName>
        <fullName evidence="3">VWFD domain-containing protein</fullName>
    </recommendedName>
</protein>
<keyword evidence="1" id="KW-1015">Disulfide bond</keyword>
<evidence type="ECO:0000256" key="2">
    <source>
        <dbReference type="ARBA" id="ARBA00023180"/>
    </source>
</evidence>
<dbReference type="Pfam" id="PF25962">
    <property type="entry name" value="TIL_OTOGL_Mucin"/>
    <property type="match status" value="1"/>
</dbReference>
<dbReference type="Pfam" id="PF00094">
    <property type="entry name" value="VWD"/>
    <property type="match status" value="1"/>
</dbReference>
<dbReference type="Proteomes" id="UP000694680">
    <property type="component" value="Chromosome 6"/>
</dbReference>
<dbReference type="Pfam" id="PF08742">
    <property type="entry name" value="C8"/>
    <property type="match status" value="1"/>
</dbReference>
<dbReference type="Ensembl" id="ENSGWIT00000041590.1">
    <property type="protein sequence ID" value="ENSGWIP00000038203.1"/>
    <property type="gene ID" value="ENSGWIG00000019565.1"/>
</dbReference>
<dbReference type="PROSITE" id="PS51233">
    <property type="entry name" value="VWFD"/>
    <property type="match status" value="1"/>
</dbReference>
<dbReference type="InterPro" id="IPR014853">
    <property type="entry name" value="VWF/SSPO/ZAN-like_Cys-rich_dom"/>
</dbReference>
<reference evidence="4" key="1">
    <citation type="submission" date="2020-06" db="EMBL/GenBank/DDBJ databases">
        <authorList>
            <consortium name="Wellcome Sanger Institute Data Sharing"/>
        </authorList>
    </citation>
    <scope>NUCLEOTIDE SEQUENCE [LARGE SCALE GENOMIC DNA]</scope>
</reference>
<feature type="domain" description="VWFD" evidence="3">
    <location>
        <begin position="1"/>
        <end position="62"/>
    </location>
</feature>
<dbReference type="InterPro" id="IPR058753">
    <property type="entry name" value="TIL_OTOGL_Mucin"/>
</dbReference>
<evidence type="ECO:0000313" key="4">
    <source>
        <dbReference type="Ensembl" id="ENSGWIP00000038203.1"/>
    </source>
</evidence>
<keyword evidence="5" id="KW-1185">Reference proteome</keyword>
<dbReference type="SMART" id="SM00832">
    <property type="entry name" value="C8"/>
    <property type="match status" value="1"/>
</dbReference>
<evidence type="ECO:0000313" key="5">
    <source>
        <dbReference type="Proteomes" id="UP000694680"/>
    </source>
</evidence>